<evidence type="ECO:0000313" key="1">
    <source>
        <dbReference type="EMBL" id="QCR14846.1"/>
    </source>
</evidence>
<reference evidence="1 2" key="1">
    <citation type="submission" date="2018-05" db="EMBL/GenBank/DDBJ databases">
        <title>Methanosarcina gilichinskyana sp. nov., a novel methanogenic archaeon isolated from Holocene permafrost, North East Russia.</title>
        <authorList>
            <person name="Oshurkova V."/>
            <person name="Meer M."/>
            <person name="Bochkareva O."/>
            <person name="Shcherbakova V."/>
        </authorList>
    </citation>
    <scope>NUCLEOTIDE SEQUENCE [LARGE SCALE GENOMIC DNA]</scope>
    <source>
        <strain evidence="1 2">JL01</strain>
    </source>
</reference>
<dbReference type="AlphaFoldDB" id="A0A4P8QVD3"/>
<sequence>MFPENFNSVEEAQADFETRGNIDLDTAKIIKRIESHIKYLETDKKEKSPHIVFMIDGAEQCIGDSVNLLLELGTLAEDLVKIGHGKIWLIITAQESLDNTIKDSRKKHIVQRAMKVVD</sequence>
<evidence type="ECO:0000313" key="2">
    <source>
        <dbReference type="Proteomes" id="UP000300067"/>
    </source>
</evidence>
<name>A0A4P8QVD3_METMZ</name>
<protein>
    <submittedName>
        <fullName evidence="1">Uncharacterized protein</fullName>
    </submittedName>
</protein>
<dbReference type="EMBL" id="CP029709">
    <property type="protein sequence ID" value="QCR14846.1"/>
    <property type="molecule type" value="Genomic_DNA"/>
</dbReference>
<organism evidence="1 2">
    <name type="scientific">Methanosarcina mazei</name>
    <name type="common">Methanosarcina frisia</name>
    <dbReference type="NCBI Taxonomy" id="2209"/>
    <lineage>
        <taxon>Archaea</taxon>
        <taxon>Methanobacteriati</taxon>
        <taxon>Methanobacteriota</taxon>
        <taxon>Stenosarchaea group</taxon>
        <taxon>Methanomicrobia</taxon>
        <taxon>Methanosarcinales</taxon>
        <taxon>Methanosarcinaceae</taxon>
        <taxon>Methanosarcina</taxon>
    </lineage>
</organism>
<proteinExistence type="predicted"/>
<accession>A0A4P8QVD3</accession>
<gene>
    <name evidence="1" type="ORF">DKM28_01155</name>
</gene>
<dbReference type="Proteomes" id="UP000300067">
    <property type="component" value="Chromosome"/>
</dbReference>